<proteinExistence type="predicted"/>
<protein>
    <submittedName>
        <fullName evidence="1">Uncharacterized protein</fullName>
    </submittedName>
</protein>
<dbReference type="Gramene" id="TraesCS4A03G0216500.1">
    <property type="protein sequence ID" value="TraesCS4A03G0216500.1.CDS1"/>
    <property type="gene ID" value="TraesCS4A03G0216500"/>
</dbReference>
<reference evidence="1" key="1">
    <citation type="submission" date="2018-08" db="EMBL/GenBank/DDBJ databases">
        <authorList>
            <person name="Rossello M."/>
        </authorList>
    </citation>
    <scope>NUCLEOTIDE SEQUENCE [LARGE SCALE GENOMIC DNA]</scope>
    <source>
        <strain evidence="1">cv. Chinese Spring</strain>
    </source>
</reference>
<sequence length="133" mass="15004">MCLGPKLLPLDRGYMHPCLEVAVLGDMHVQGEEVDEGRRSNLCLPIAPSCSSICHLSYYGYLIPHAADLNLPYSSSPRWIERFSWCLADDGEGRIRSDGYSARKLETLAIDLLYKTCVARDVEPASEKKRWNM</sequence>
<dbReference type="EnsemblPlants" id="TraesCS4A02G105800.1">
    <property type="protein sequence ID" value="TraesCS4A02G105800.1.cds1"/>
    <property type="gene ID" value="TraesCS4A02G105800"/>
</dbReference>
<dbReference type="OMA" id="WIERFSW"/>
<dbReference type="Proteomes" id="UP000019116">
    <property type="component" value="Chromosome 4A"/>
</dbReference>
<dbReference type="AlphaFoldDB" id="A0A3B6HSA2"/>
<evidence type="ECO:0000313" key="1">
    <source>
        <dbReference type="EnsemblPlants" id="TraesCS4A02G105800.1.cds1"/>
    </source>
</evidence>
<organism evidence="1">
    <name type="scientific">Triticum aestivum</name>
    <name type="common">Wheat</name>
    <dbReference type="NCBI Taxonomy" id="4565"/>
    <lineage>
        <taxon>Eukaryota</taxon>
        <taxon>Viridiplantae</taxon>
        <taxon>Streptophyta</taxon>
        <taxon>Embryophyta</taxon>
        <taxon>Tracheophyta</taxon>
        <taxon>Spermatophyta</taxon>
        <taxon>Magnoliopsida</taxon>
        <taxon>Liliopsida</taxon>
        <taxon>Poales</taxon>
        <taxon>Poaceae</taxon>
        <taxon>BOP clade</taxon>
        <taxon>Pooideae</taxon>
        <taxon>Triticodae</taxon>
        <taxon>Triticeae</taxon>
        <taxon>Triticinae</taxon>
        <taxon>Triticum</taxon>
    </lineage>
</organism>
<keyword evidence="2" id="KW-1185">Reference proteome</keyword>
<dbReference type="Gramene" id="TraesWEE_scaffold_016201_01G000100.1">
    <property type="protein sequence ID" value="TraesWEE_scaffold_016201_01G000100.1"/>
    <property type="gene ID" value="TraesWEE_scaffold_016201_01G000100"/>
</dbReference>
<dbReference type="Gramene" id="TraesCS4A02G105800.1">
    <property type="protein sequence ID" value="TraesCS4A02G105800.1.cds1"/>
    <property type="gene ID" value="TraesCS4A02G105800"/>
</dbReference>
<reference evidence="1" key="2">
    <citation type="submission" date="2018-10" db="UniProtKB">
        <authorList>
            <consortium name="EnsemblPlants"/>
        </authorList>
    </citation>
    <scope>IDENTIFICATION</scope>
</reference>
<name>A0A3B6HSA2_WHEAT</name>
<evidence type="ECO:0000313" key="2">
    <source>
        <dbReference type="Proteomes" id="UP000019116"/>
    </source>
</evidence>
<dbReference type="PaxDb" id="4565-Traes_4AS_D83CE355A.1"/>
<accession>A0A3B6HSA2</accession>